<evidence type="ECO:0000313" key="3">
    <source>
        <dbReference type="Proteomes" id="UP001107558"/>
    </source>
</evidence>
<dbReference type="OrthoDB" id="10527868at2759"/>
<protein>
    <submittedName>
        <fullName evidence="2">Uncharacterized protein</fullName>
    </submittedName>
</protein>
<dbReference type="Proteomes" id="UP001107558">
    <property type="component" value="Chromosome 1"/>
</dbReference>
<evidence type="ECO:0000256" key="1">
    <source>
        <dbReference type="SAM" id="SignalP"/>
    </source>
</evidence>
<gene>
    <name evidence="2" type="ORF">PVAND_009794</name>
</gene>
<comment type="caution">
    <text evidence="2">The sequence shown here is derived from an EMBL/GenBank/DDBJ whole genome shotgun (WGS) entry which is preliminary data.</text>
</comment>
<reference evidence="2" key="1">
    <citation type="submission" date="2021-03" db="EMBL/GenBank/DDBJ databases">
        <title>Chromosome level genome of the anhydrobiotic midge Polypedilum vanderplanki.</title>
        <authorList>
            <person name="Yoshida Y."/>
            <person name="Kikawada T."/>
            <person name="Gusev O."/>
        </authorList>
    </citation>
    <scope>NUCLEOTIDE SEQUENCE</scope>
    <source>
        <strain evidence="2">NIAS01</strain>
        <tissue evidence="2">Whole body or cell culture</tissue>
    </source>
</reference>
<dbReference type="AlphaFoldDB" id="A0A9J6CDU5"/>
<name>A0A9J6CDU5_POLVA</name>
<organism evidence="2 3">
    <name type="scientific">Polypedilum vanderplanki</name>
    <name type="common">Sleeping chironomid midge</name>
    <dbReference type="NCBI Taxonomy" id="319348"/>
    <lineage>
        <taxon>Eukaryota</taxon>
        <taxon>Metazoa</taxon>
        <taxon>Ecdysozoa</taxon>
        <taxon>Arthropoda</taxon>
        <taxon>Hexapoda</taxon>
        <taxon>Insecta</taxon>
        <taxon>Pterygota</taxon>
        <taxon>Neoptera</taxon>
        <taxon>Endopterygota</taxon>
        <taxon>Diptera</taxon>
        <taxon>Nematocera</taxon>
        <taxon>Chironomoidea</taxon>
        <taxon>Chironomidae</taxon>
        <taxon>Chironominae</taxon>
        <taxon>Polypedilum</taxon>
        <taxon>Polypedilum</taxon>
    </lineage>
</organism>
<keyword evidence="3" id="KW-1185">Reference proteome</keyword>
<feature type="chain" id="PRO_5039924008" evidence="1">
    <location>
        <begin position="21"/>
        <end position="85"/>
    </location>
</feature>
<keyword evidence="1" id="KW-0732">Signal</keyword>
<sequence>MKSSILFAFLFINIICVTLARPEPKQELSELNESEETEFITTTQKAAKPRQNGINSYSKRVICINGNCEITTCINGKCQKENKNI</sequence>
<feature type="signal peptide" evidence="1">
    <location>
        <begin position="1"/>
        <end position="20"/>
    </location>
</feature>
<dbReference type="EMBL" id="JADBJN010000001">
    <property type="protein sequence ID" value="KAG5680276.1"/>
    <property type="molecule type" value="Genomic_DNA"/>
</dbReference>
<accession>A0A9J6CDU5</accession>
<evidence type="ECO:0000313" key="2">
    <source>
        <dbReference type="EMBL" id="KAG5680276.1"/>
    </source>
</evidence>
<proteinExistence type="predicted"/>